<organism evidence="1 2">
    <name type="scientific">Phytophthora megakarya</name>
    <dbReference type="NCBI Taxonomy" id="4795"/>
    <lineage>
        <taxon>Eukaryota</taxon>
        <taxon>Sar</taxon>
        <taxon>Stramenopiles</taxon>
        <taxon>Oomycota</taxon>
        <taxon>Peronosporomycetes</taxon>
        <taxon>Peronosporales</taxon>
        <taxon>Peronosporaceae</taxon>
        <taxon>Phytophthora</taxon>
    </lineage>
</organism>
<sequence length="107" mass="11642">MANIDPHAFAIAIELTNQISADGAFVDEHNGGDDTRHFSTNNIGDDALNNQAVQTFREAIPDSASIFTPTGNAARRTMDTAVKHGLNRTLSWLSLIEQVVDISPEDY</sequence>
<dbReference type="EMBL" id="NBNE01005309">
    <property type="protein sequence ID" value="OWZ03820.1"/>
    <property type="molecule type" value="Genomic_DNA"/>
</dbReference>
<evidence type="ECO:0000313" key="2">
    <source>
        <dbReference type="Proteomes" id="UP000198211"/>
    </source>
</evidence>
<keyword evidence="2" id="KW-1185">Reference proteome</keyword>
<reference evidence="2" key="1">
    <citation type="submission" date="2017-03" db="EMBL/GenBank/DDBJ databases">
        <title>Phytopthora megakarya and P. palmivora, two closely related causual agents of cacao black pod achieved similar genome size and gene model numbers by different mechanisms.</title>
        <authorList>
            <person name="Ali S."/>
            <person name="Shao J."/>
            <person name="Larry D.J."/>
            <person name="Kronmiller B."/>
            <person name="Shen D."/>
            <person name="Strem M.D."/>
            <person name="Melnick R.L."/>
            <person name="Guiltinan M.J."/>
            <person name="Tyler B.M."/>
            <person name="Meinhardt L.W."/>
            <person name="Bailey B.A."/>
        </authorList>
    </citation>
    <scope>NUCLEOTIDE SEQUENCE [LARGE SCALE GENOMIC DNA]</scope>
    <source>
        <strain evidence="2">zdho120</strain>
    </source>
</reference>
<accession>A0A225VH46</accession>
<proteinExistence type="predicted"/>
<evidence type="ECO:0000313" key="1">
    <source>
        <dbReference type="EMBL" id="OWZ03820.1"/>
    </source>
</evidence>
<protein>
    <submittedName>
        <fullName evidence="1">Uncharacterized protein</fullName>
    </submittedName>
</protein>
<dbReference type="Proteomes" id="UP000198211">
    <property type="component" value="Unassembled WGS sequence"/>
</dbReference>
<comment type="caution">
    <text evidence="1">The sequence shown here is derived from an EMBL/GenBank/DDBJ whole genome shotgun (WGS) entry which is preliminary data.</text>
</comment>
<dbReference type="OrthoDB" id="104218at2759"/>
<gene>
    <name evidence="1" type="ORF">PHMEG_00024385</name>
</gene>
<dbReference type="AlphaFoldDB" id="A0A225VH46"/>
<name>A0A225VH46_9STRA</name>